<accession>A0ACC1CE24</accession>
<name>A0ACC1CE24_9NEOP</name>
<reference evidence="1 2" key="1">
    <citation type="journal article" date="2021" name="Front. Genet.">
        <title>Chromosome-Level Genome Assembly Reveals Significant Gene Expansion in the Toll and IMD Signaling Pathways of Dendrolimus kikuchii.</title>
        <authorList>
            <person name="Zhou J."/>
            <person name="Wu P."/>
            <person name="Xiong Z."/>
            <person name="Liu N."/>
            <person name="Zhao N."/>
            <person name="Ji M."/>
            <person name="Qiu Y."/>
            <person name="Yang B."/>
        </authorList>
    </citation>
    <scope>NUCLEOTIDE SEQUENCE [LARGE SCALE GENOMIC DNA]</scope>
    <source>
        <strain evidence="1">Ann1</strain>
    </source>
</reference>
<evidence type="ECO:0000313" key="2">
    <source>
        <dbReference type="Proteomes" id="UP000824533"/>
    </source>
</evidence>
<proteinExistence type="predicted"/>
<organism evidence="1 2">
    <name type="scientific">Dendrolimus kikuchii</name>
    <dbReference type="NCBI Taxonomy" id="765133"/>
    <lineage>
        <taxon>Eukaryota</taxon>
        <taxon>Metazoa</taxon>
        <taxon>Ecdysozoa</taxon>
        <taxon>Arthropoda</taxon>
        <taxon>Hexapoda</taxon>
        <taxon>Insecta</taxon>
        <taxon>Pterygota</taxon>
        <taxon>Neoptera</taxon>
        <taxon>Endopterygota</taxon>
        <taxon>Lepidoptera</taxon>
        <taxon>Glossata</taxon>
        <taxon>Ditrysia</taxon>
        <taxon>Bombycoidea</taxon>
        <taxon>Lasiocampidae</taxon>
        <taxon>Dendrolimus</taxon>
    </lineage>
</organism>
<protein>
    <submittedName>
        <fullName evidence="1">Uncharacterized protein</fullName>
    </submittedName>
</protein>
<keyword evidence="2" id="KW-1185">Reference proteome</keyword>
<evidence type="ECO:0000313" key="1">
    <source>
        <dbReference type="EMBL" id="KAJ0169817.1"/>
    </source>
</evidence>
<sequence>MRFYVILSRQQKHFIERKVICELSSLSALVSILREVASDEYGPRWARVIVLSIYGGQRPEIFRCLLPKTPVILNPEHYSLNTTTGDTYTTISFSYRLGGCTVSNIVTQLCEQIWKILQPEYIPVLSTKSWLEIADAFQTIWGFPNCLGSINGKHIVIKSPPSSGSLFYCYKKRFLTVLLAIVDPHYKFIVYYSRSTLHT</sequence>
<dbReference type="EMBL" id="CM034415">
    <property type="protein sequence ID" value="KAJ0169817.1"/>
    <property type="molecule type" value="Genomic_DNA"/>
</dbReference>
<dbReference type="Proteomes" id="UP000824533">
    <property type="component" value="Linkage Group LG29"/>
</dbReference>
<comment type="caution">
    <text evidence="1">The sequence shown here is derived from an EMBL/GenBank/DDBJ whole genome shotgun (WGS) entry which is preliminary data.</text>
</comment>
<gene>
    <name evidence="1" type="ORF">K1T71_014423</name>
</gene>